<evidence type="ECO:0000313" key="2">
    <source>
        <dbReference type="EMBL" id="ABO59705.1"/>
    </source>
</evidence>
<evidence type="ECO:0000313" key="3">
    <source>
        <dbReference type="Proteomes" id="UP000002287"/>
    </source>
</evidence>
<accession>A4JTV2</accession>
<feature type="region of interest" description="Disordered" evidence="1">
    <location>
        <begin position="231"/>
        <end position="251"/>
    </location>
</feature>
<dbReference type="HOGENOM" id="CLU_791500_0_0_4"/>
<protein>
    <submittedName>
        <fullName evidence="2">Uncharacterized protein</fullName>
    </submittedName>
</protein>
<proteinExistence type="predicted"/>
<evidence type="ECO:0000256" key="1">
    <source>
        <dbReference type="SAM" id="MobiDB-lite"/>
    </source>
</evidence>
<name>A4JTV2_BURVG</name>
<keyword evidence="2" id="KW-0614">Plasmid</keyword>
<sequence length="350" mass="37771">MNTETDLKEYKWTKEDSAAADAGGWGLFESLGNSLELQLQRCDEAAVFENDEAVATHVQTMADRGDPVAIRAIQALVAAGSSDVVRFGLKVPDGEKCIKSIFQPQAQEQPDEKPMMLTPSGRFITDDRGRKIAEMFQPGDSPAEQEAIKRRLVGSFNALPSIVGVLMRADKEGTLTRALYNEGITDAYDEALGQAVQALGAEGIAMVAHRYELEPEVIHAKAAGSVAPIATVSEQSQKQQHAPDAHTSGSTTDLMALDDHVLIGELRRRGIVLSAWGLADVTSTIENDGATDALTDEQFAQLEERLFEGAAKSLEDLLTNRGNQHIADTWEINRIQLIGEVCGSQASPTA</sequence>
<geneLocation type="plasmid" evidence="2 3">
    <name>pBVIE01</name>
</geneLocation>
<dbReference type="Proteomes" id="UP000002287">
    <property type="component" value="Plasmid pBVIE01"/>
</dbReference>
<gene>
    <name evidence="2" type="ordered locus">Bcep1808_6818</name>
</gene>
<reference evidence="2 3" key="1">
    <citation type="submission" date="2007-03" db="EMBL/GenBank/DDBJ databases">
        <title>Complete sequence of plasmid pBVIE01 of Burkholderia vietnamiensis G4.</title>
        <authorList>
            <consortium name="US DOE Joint Genome Institute"/>
            <person name="Copeland A."/>
            <person name="Lucas S."/>
            <person name="Lapidus A."/>
            <person name="Barry K."/>
            <person name="Detter J.C."/>
            <person name="Glavina del Rio T."/>
            <person name="Hammon N."/>
            <person name="Israni S."/>
            <person name="Dalin E."/>
            <person name="Tice H."/>
            <person name="Pitluck S."/>
            <person name="Chain P."/>
            <person name="Malfatti S."/>
            <person name="Shin M."/>
            <person name="Vergez L."/>
            <person name="Schmutz J."/>
            <person name="Larimer F."/>
            <person name="Land M."/>
            <person name="Hauser L."/>
            <person name="Kyrpides N."/>
            <person name="Tiedje J."/>
            <person name="Richardson P."/>
        </authorList>
    </citation>
    <scope>NUCLEOTIDE SEQUENCE [LARGE SCALE GENOMIC DNA]</scope>
    <source>
        <strain evidence="3">G4 / LMG 22486</strain>
        <plasmid evidence="2 3">pBVIE01</plasmid>
    </source>
</reference>
<organism evidence="2 3">
    <name type="scientific">Burkholderia vietnamiensis (strain G4 / LMG 22486)</name>
    <name type="common">Burkholderia cepacia (strain R1808)</name>
    <dbReference type="NCBI Taxonomy" id="269482"/>
    <lineage>
        <taxon>Bacteria</taxon>
        <taxon>Pseudomonadati</taxon>
        <taxon>Pseudomonadota</taxon>
        <taxon>Betaproteobacteria</taxon>
        <taxon>Burkholderiales</taxon>
        <taxon>Burkholderiaceae</taxon>
        <taxon>Burkholderia</taxon>
        <taxon>Burkholderia cepacia complex</taxon>
    </lineage>
</organism>
<dbReference type="AlphaFoldDB" id="A4JTV2"/>
<dbReference type="EMBL" id="CP000617">
    <property type="protein sequence ID" value="ABO59705.1"/>
    <property type="molecule type" value="Genomic_DNA"/>
</dbReference>
<dbReference type="KEGG" id="bvi:Bcep1808_6818"/>